<reference evidence="1" key="1">
    <citation type="journal article" date="2015" name="Nature">
        <title>Complex archaea that bridge the gap between prokaryotes and eukaryotes.</title>
        <authorList>
            <person name="Spang A."/>
            <person name="Saw J.H."/>
            <person name="Jorgensen S.L."/>
            <person name="Zaremba-Niedzwiedzka K."/>
            <person name="Martijn J."/>
            <person name="Lind A.E."/>
            <person name="van Eijk R."/>
            <person name="Schleper C."/>
            <person name="Guy L."/>
            <person name="Ettema T.J."/>
        </authorList>
    </citation>
    <scope>NUCLEOTIDE SEQUENCE</scope>
</reference>
<accession>A0A0F8YDH6</accession>
<dbReference type="EMBL" id="LAZR01053994">
    <property type="protein sequence ID" value="KKK79507.1"/>
    <property type="molecule type" value="Genomic_DNA"/>
</dbReference>
<dbReference type="AlphaFoldDB" id="A0A0F8YDH6"/>
<proteinExistence type="predicted"/>
<name>A0A0F8YDH6_9ZZZZ</name>
<comment type="caution">
    <text evidence="1">The sequence shown here is derived from an EMBL/GenBank/DDBJ whole genome shotgun (WGS) entry which is preliminary data.</text>
</comment>
<gene>
    <name evidence="1" type="ORF">LCGC14_2832810</name>
</gene>
<evidence type="ECO:0000313" key="1">
    <source>
        <dbReference type="EMBL" id="KKK79507.1"/>
    </source>
</evidence>
<organism evidence="1">
    <name type="scientific">marine sediment metagenome</name>
    <dbReference type="NCBI Taxonomy" id="412755"/>
    <lineage>
        <taxon>unclassified sequences</taxon>
        <taxon>metagenomes</taxon>
        <taxon>ecological metagenomes</taxon>
    </lineage>
</organism>
<sequence>MADEPCLHPEWRYADKDGIEWMEENVEAIPDDVGHRFCIVCGEQWFRNDENPEWHQEYWTQKDLDEAKERAREYDWFFGEDENHE</sequence>
<protein>
    <submittedName>
        <fullName evidence="1">Uncharacterized protein</fullName>
    </submittedName>
</protein>